<protein>
    <submittedName>
        <fullName evidence="1">Uncharacterized protein</fullName>
    </submittedName>
</protein>
<proteinExistence type="predicted"/>
<evidence type="ECO:0000313" key="1">
    <source>
        <dbReference type="EMBL" id="JAE23698.1"/>
    </source>
</evidence>
<organism evidence="1">
    <name type="scientific">Arundo donax</name>
    <name type="common">Giant reed</name>
    <name type="synonym">Donax arundinaceus</name>
    <dbReference type="NCBI Taxonomy" id="35708"/>
    <lineage>
        <taxon>Eukaryota</taxon>
        <taxon>Viridiplantae</taxon>
        <taxon>Streptophyta</taxon>
        <taxon>Embryophyta</taxon>
        <taxon>Tracheophyta</taxon>
        <taxon>Spermatophyta</taxon>
        <taxon>Magnoliopsida</taxon>
        <taxon>Liliopsida</taxon>
        <taxon>Poales</taxon>
        <taxon>Poaceae</taxon>
        <taxon>PACMAD clade</taxon>
        <taxon>Arundinoideae</taxon>
        <taxon>Arundineae</taxon>
        <taxon>Arundo</taxon>
    </lineage>
</organism>
<sequence length="32" mass="3178">METPANSPPVAPPVVDASASNCAASLLFFAAM</sequence>
<accession>A0A0A9GT10</accession>
<reference evidence="1" key="2">
    <citation type="journal article" date="2015" name="Data Brief">
        <title>Shoot transcriptome of the giant reed, Arundo donax.</title>
        <authorList>
            <person name="Barrero R.A."/>
            <person name="Guerrero F.D."/>
            <person name="Moolhuijzen P."/>
            <person name="Goolsby J.A."/>
            <person name="Tidwell J."/>
            <person name="Bellgard S.E."/>
            <person name="Bellgard M.I."/>
        </authorList>
    </citation>
    <scope>NUCLEOTIDE SEQUENCE</scope>
    <source>
        <tissue evidence="1">Shoot tissue taken approximately 20 cm above the soil surface</tissue>
    </source>
</reference>
<name>A0A0A9GT10_ARUDO</name>
<reference evidence="1" key="1">
    <citation type="submission" date="2014-09" db="EMBL/GenBank/DDBJ databases">
        <authorList>
            <person name="Magalhaes I.L.F."/>
            <person name="Oliveira U."/>
            <person name="Santos F.R."/>
            <person name="Vidigal T.H.D.A."/>
            <person name="Brescovit A.D."/>
            <person name="Santos A.J."/>
        </authorList>
    </citation>
    <scope>NUCLEOTIDE SEQUENCE</scope>
    <source>
        <tissue evidence="1">Shoot tissue taken approximately 20 cm above the soil surface</tissue>
    </source>
</reference>
<dbReference type="EMBL" id="GBRH01174198">
    <property type="protein sequence ID" value="JAE23698.1"/>
    <property type="molecule type" value="Transcribed_RNA"/>
</dbReference>
<dbReference type="AlphaFoldDB" id="A0A0A9GT10"/>